<keyword evidence="3 8" id="KW-1134">Transmembrane beta strand</keyword>
<comment type="similarity">
    <text evidence="8">Belongs to the TonB-dependent receptor family.</text>
</comment>
<dbReference type="InterPro" id="IPR039426">
    <property type="entry name" value="TonB-dep_rcpt-like"/>
</dbReference>
<keyword evidence="6 8" id="KW-0472">Membrane</keyword>
<organism evidence="11 12">
    <name type="scientific">Chitinophaga skermanii</name>
    <dbReference type="NCBI Taxonomy" id="331697"/>
    <lineage>
        <taxon>Bacteria</taxon>
        <taxon>Pseudomonadati</taxon>
        <taxon>Bacteroidota</taxon>
        <taxon>Chitinophagia</taxon>
        <taxon>Chitinophagales</taxon>
        <taxon>Chitinophagaceae</taxon>
        <taxon>Chitinophaga</taxon>
    </lineage>
</organism>
<dbReference type="EMBL" id="QLLL01000006">
    <property type="protein sequence ID" value="RAJ02582.1"/>
    <property type="molecule type" value="Genomic_DNA"/>
</dbReference>
<evidence type="ECO:0000313" key="11">
    <source>
        <dbReference type="EMBL" id="RAJ02582.1"/>
    </source>
</evidence>
<accession>A0A327QG15</accession>
<keyword evidence="2 8" id="KW-0813">Transport</keyword>
<evidence type="ECO:0000256" key="7">
    <source>
        <dbReference type="ARBA" id="ARBA00023237"/>
    </source>
</evidence>
<comment type="caution">
    <text evidence="11">The sequence shown here is derived from an EMBL/GenBank/DDBJ whole genome shotgun (WGS) entry which is preliminary data.</text>
</comment>
<feature type="signal peptide" evidence="9">
    <location>
        <begin position="1"/>
        <end position="20"/>
    </location>
</feature>
<comment type="subcellular location">
    <subcellularLocation>
        <location evidence="1 8">Cell outer membrane</location>
        <topology evidence="1 8">Multi-pass membrane protein</topology>
    </subcellularLocation>
</comment>
<dbReference type="InterPro" id="IPR023997">
    <property type="entry name" value="TonB-dep_OMP_SusC/RagA_CS"/>
</dbReference>
<dbReference type="RefSeq" id="WP_111599011.1">
    <property type="nucleotide sequence ID" value="NZ_QLLL01000006.1"/>
</dbReference>
<dbReference type="Gene3D" id="2.40.170.20">
    <property type="entry name" value="TonB-dependent receptor, beta-barrel domain"/>
    <property type="match status" value="1"/>
</dbReference>
<dbReference type="Gene3D" id="2.60.40.1120">
    <property type="entry name" value="Carboxypeptidase-like, regulatory domain"/>
    <property type="match status" value="1"/>
</dbReference>
<dbReference type="PANTHER" id="PTHR30069:SF29">
    <property type="entry name" value="HEMOGLOBIN AND HEMOGLOBIN-HAPTOGLOBIN-BINDING PROTEIN 1-RELATED"/>
    <property type="match status" value="1"/>
</dbReference>
<dbReference type="SUPFAM" id="SSF56935">
    <property type="entry name" value="Porins"/>
    <property type="match status" value="1"/>
</dbReference>
<dbReference type="NCBIfam" id="TIGR04057">
    <property type="entry name" value="SusC_RagA_signa"/>
    <property type="match status" value="1"/>
</dbReference>
<evidence type="ECO:0000256" key="8">
    <source>
        <dbReference type="PROSITE-ProRule" id="PRU01360"/>
    </source>
</evidence>
<dbReference type="Pfam" id="PF07715">
    <property type="entry name" value="Plug"/>
    <property type="match status" value="1"/>
</dbReference>
<dbReference type="GO" id="GO:0015344">
    <property type="term" value="F:siderophore uptake transmembrane transporter activity"/>
    <property type="evidence" value="ECO:0007669"/>
    <property type="project" value="TreeGrafter"/>
</dbReference>
<evidence type="ECO:0000313" key="12">
    <source>
        <dbReference type="Proteomes" id="UP000249547"/>
    </source>
</evidence>
<evidence type="ECO:0000256" key="1">
    <source>
        <dbReference type="ARBA" id="ARBA00004571"/>
    </source>
</evidence>
<keyword evidence="4 8" id="KW-0812">Transmembrane</keyword>
<dbReference type="GO" id="GO:0009279">
    <property type="term" value="C:cell outer membrane"/>
    <property type="evidence" value="ECO:0007669"/>
    <property type="project" value="UniProtKB-SubCell"/>
</dbReference>
<evidence type="ECO:0000256" key="4">
    <source>
        <dbReference type="ARBA" id="ARBA00022692"/>
    </source>
</evidence>
<evidence type="ECO:0000256" key="6">
    <source>
        <dbReference type="ARBA" id="ARBA00023136"/>
    </source>
</evidence>
<dbReference type="SUPFAM" id="SSF49464">
    <property type="entry name" value="Carboxypeptidase regulatory domain-like"/>
    <property type="match status" value="1"/>
</dbReference>
<dbReference type="InterPro" id="IPR037066">
    <property type="entry name" value="Plug_dom_sf"/>
</dbReference>
<dbReference type="InterPro" id="IPR036942">
    <property type="entry name" value="Beta-barrel_TonB_sf"/>
</dbReference>
<dbReference type="PROSITE" id="PS52016">
    <property type="entry name" value="TONB_DEPENDENT_REC_3"/>
    <property type="match status" value="1"/>
</dbReference>
<dbReference type="PANTHER" id="PTHR30069">
    <property type="entry name" value="TONB-DEPENDENT OUTER MEMBRANE RECEPTOR"/>
    <property type="match status" value="1"/>
</dbReference>
<feature type="chain" id="PRO_5016434229" evidence="9">
    <location>
        <begin position="21"/>
        <end position="1113"/>
    </location>
</feature>
<protein>
    <submittedName>
        <fullName evidence="11">Iron complex outermembrane receptor protein</fullName>
    </submittedName>
</protein>
<evidence type="ECO:0000256" key="2">
    <source>
        <dbReference type="ARBA" id="ARBA00022448"/>
    </source>
</evidence>
<gene>
    <name evidence="11" type="ORF">LX64_03602</name>
</gene>
<keyword evidence="5 9" id="KW-0732">Signal</keyword>
<keyword evidence="7 8" id="KW-0998">Cell outer membrane</keyword>
<dbReference type="InterPro" id="IPR023996">
    <property type="entry name" value="TonB-dep_OMP_SusC/RagA"/>
</dbReference>
<feature type="domain" description="TonB-dependent receptor plug" evidence="10">
    <location>
        <begin position="116"/>
        <end position="239"/>
    </location>
</feature>
<evidence type="ECO:0000256" key="5">
    <source>
        <dbReference type="ARBA" id="ARBA00022729"/>
    </source>
</evidence>
<dbReference type="OrthoDB" id="9768177at2"/>
<dbReference type="Pfam" id="PF13715">
    <property type="entry name" value="CarbopepD_reg_2"/>
    <property type="match status" value="1"/>
</dbReference>
<dbReference type="NCBIfam" id="TIGR04056">
    <property type="entry name" value="OMP_RagA_SusC"/>
    <property type="match status" value="1"/>
</dbReference>
<keyword evidence="12" id="KW-1185">Reference proteome</keyword>
<name>A0A327QG15_9BACT</name>
<proteinExistence type="inferred from homology"/>
<dbReference type="AlphaFoldDB" id="A0A327QG15"/>
<evidence type="ECO:0000259" key="10">
    <source>
        <dbReference type="Pfam" id="PF07715"/>
    </source>
</evidence>
<dbReference type="InterPro" id="IPR008969">
    <property type="entry name" value="CarboxyPept-like_regulatory"/>
</dbReference>
<dbReference type="Proteomes" id="UP000249547">
    <property type="component" value="Unassembled WGS sequence"/>
</dbReference>
<dbReference type="InterPro" id="IPR012910">
    <property type="entry name" value="Plug_dom"/>
</dbReference>
<sequence length="1113" mass="122308">MKRSLLVFAVFFAMCQIVLAQGKKAVTGTVKDAKGDVLIGVSVQEKGTTNGAVTDVKGHFSLSVAPNATLILTYVGYAKQEVAVGDRSTLSIILQEDNKNLNEVVVTAMGVKKEARKLGYAVTALNGDDLKKSAPTSIGAALYGKAPGVTISGAPGGATSAVAIQIRGVNSLTNNAQPLVVVDGVPIRNGDANTGDYYADTRIRGNGLLDINPENIESLNILKGAAASALYGSDAAAGVIVITTKTGKKGKGLGIDFSATYGIEKVGILPDIQNVYGPGYDRETNKASFGADDDGWIQLGDINGDGIADKRPIYRSYAQFGPKFDGSDISYWTDGSIRKYNAHPDNWKNFYRTGNQGVYNIAVSNSNENVTYRLSYTRNDYRGVQIGGDQGKNTFNLNTSIKITKRLTADVIASYINEKVHNRPELQNRISGNYGGMFSSADDINDYFATYKNKAGYKYYMYNSPIDPNDRLKYHIRAYDFMDFLWKQLQNSYDETSNRYMTAATLNYDFGKGLRLRGRMGNDYTGYRSEFKEYSTQPTAFDPTGGFTTANEQHSILYGDVMLMYNKSLTKNLGLNVNAGYQARKEEYRYETAATNGGLVQENWFSLANGAIEPSKATSTRKSFVKDAYFATVGFDINNYLFLEATGRYERASTLAPDNNAFFYPSLSAAFELSKAFKLPEFVTYSKLRASWGIVGNPPVMYAANVMYVAGRYTIVNPTTGTNGNFTYYYPDQNQGNLNLENEKKREVEIGWETKFLNNRVGFDVAFYQNVTNNQILKLDNALSAGSVTMLRNVGSMQNTGVELSVNGTPIQTKSFQWNARVNVAYNKNKVKELANGIDQVIVNNVDNGSLNVVAKAGSSYGDIYGYKRMTNENGEYLINNDGYYVLDYSKMQKLGNTQSKYVGGMMNSFNYKNWNLDALVDFRYGGQLISTTNYYGTGAGLFTNSLEFRDAEHGGLAYYKDAAGNKVLVSNGGAPAGAKIYNDGVLLKGVKEDGKTPNDKVVEAAEYYLNSYGWGGYPGSGSNLYEKAIYDNNYIKLREVTLGYTFRTATLQKIRFQNLNLSVFARNPLYIYKSIPNIDPEAAVGTTIQSRNVETGTTASTRTFGVSLRASF</sequence>
<keyword evidence="11" id="KW-0675">Receptor</keyword>
<dbReference type="Gene3D" id="2.170.130.10">
    <property type="entry name" value="TonB-dependent receptor, plug domain"/>
    <property type="match status" value="1"/>
</dbReference>
<dbReference type="GO" id="GO:0044718">
    <property type="term" value="P:siderophore transmembrane transport"/>
    <property type="evidence" value="ECO:0007669"/>
    <property type="project" value="TreeGrafter"/>
</dbReference>
<reference evidence="11 12" key="1">
    <citation type="submission" date="2018-06" db="EMBL/GenBank/DDBJ databases">
        <title>Genomic Encyclopedia of Archaeal and Bacterial Type Strains, Phase II (KMG-II): from individual species to whole genera.</title>
        <authorList>
            <person name="Goeker M."/>
        </authorList>
    </citation>
    <scope>NUCLEOTIDE SEQUENCE [LARGE SCALE GENOMIC DNA]</scope>
    <source>
        <strain evidence="11 12">DSM 23857</strain>
    </source>
</reference>
<evidence type="ECO:0000256" key="9">
    <source>
        <dbReference type="SAM" id="SignalP"/>
    </source>
</evidence>
<evidence type="ECO:0000256" key="3">
    <source>
        <dbReference type="ARBA" id="ARBA00022452"/>
    </source>
</evidence>